<dbReference type="EMBL" id="JABMIG020000147">
    <property type="protein sequence ID" value="KAL3789024.1"/>
    <property type="molecule type" value="Genomic_DNA"/>
</dbReference>
<comment type="caution">
    <text evidence="7">The sequence shown here is derived from an EMBL/GenBank/DDBJ whole genome shotgun (WGS) entry which is preliminary data.</text>
</comment>
<dbReference type="PROSITE" id="PS51733">
    <property type="entry name" value="BPL_LPL_CATALYTIC"/>
    <property type="match status" value="1"/>
</dbReference>
<comment type="pathway">
    <text evidence="1">Protein modification; protein lipoylation via endogenous pathway; protein N(6)-(lipoyl)lysine from octanoyl-[acyl-carrier-protein]: step 1/2.</text>
</comment>
<dbReference type="PANTHER" id="PTHR10993">
    <property type="entry name" value="OCTANOYLTRANSFERASE"/>
    <property type="match status" value="1"/>
</dbReference>
<protein>
    <recommendedName>
        <fullName evidence="3">lipoyl(octanoyl) transferase</fullName>
        <ecNumber evidence="3">2.3.1.181</ecNumber>
    </recommendedName>
</protein>
<dbReference type="GO" id="GO:0033819">
    <property type="term" value="F:lipoyl(octanoyl) transferase activity"/>
    <property type="evidence" value="ECO:0007669"/>
    <property type="project" value="UniProtKB-EC"/>
</dbReference>
<reference evidence="7 8" key="1">
    <citation type="journal article" date="2020" name="G3 (Bethesda)">
        <title>Improved Reference Genome for Cyclotella cryptica CCMP332, a Model for Cell Wall Morphogenesis, Salinity Adaptation, and Lipid Production in Diatoms (Bacillariophyta).</title>
        <authorList>
            <person name="Roberts W.R."/>
            <person name="Downey K.M."/>
            <person name="Ruck E.C."/>
            <person name="Traller J.C."/>
            <person name="Alverson A.J."/>
        </authorList>
    </citation>
    <scope>NUCLEOTIDE SEQUENCE [LARGE SCALE GENOMIC DNA]</scope>
    <source>
        <strain evidence="7 8">CCMP332</strain>
    </source>
</reference>
<dbReference type="NCBIfam" id="TIGR00214">
    <property type="entry name" value="lipB"/>
    <property type="match status" value="1"/>
</dbReference>
<name>A0ABD3PLV5_9STRA</name>
<evidence type="ECO:0000313" key="7">
    <source>
        <dbReference type="EMBL" id="KAL3789024.1"/>
    </source>
</evidence>
<dbReference type="InterPro" id="IPR020605">
    <property type="entry name" value="Octanoyltransferase_CS"/>
</dbReference>
<proteinExistence type="inferred from homology"/>
<evidence type="ECO:0000256" key="1">
    <source>
        <dbReference type="ARBA" id="ARBA00004821"/>
    </source>
</evidence>
<feature type="domain" description="BPL/LPL catalytic" evidence="6">
    <location>
        <begin position="209"/>
        <end position="408"/>
    </location>
</feature>
<organism evidence="7 8">
    <name type="scientific">Cyclotella cryptica</name>
    <dbReference type="NCBI Taxonomy" id="29204"/>
    <lineage>
        <taxon>Eukaryota</taxon>
        <taxon>Sar</taxon>
        <taxon>Stramenopiles</taxon>
        <taxon>Ochrophyta</taxon>
        <taxon>Bacillariophyta</taxon>
        <taxon>Coscinodiscophyceae</taxon>
        <taxon>Thalassiosirophycidae</taxon>
        <taxon>Stephanodiscales</taxon>
        <taxon>Stephanodiscaceae</taxon>
        <taxon>Cyclotella</taxon>
    </lineage>
</organism>
<evidence type="ECO:0000256" key="5">
    <source>
        <dbReference type="ARBA" id="ARBA00023315"/>
    </source>
</evidence>
<accession>A0ABD3PLV5</accession>
<comment type="similarity">
    <text evidence="2">Belongs to the LipB family.</text>
</comment>
<evidence type="ECO:0000313" key="8">
    <source>
        <dbReference type="Proteomes" id="UP001516023"/>
    </source>
</evidence>
<dbReference type="HAMAP" id="MF_00013">
    <property type="entry name" value="LipB"/>
    <property type="match status" value="1"/>
</dbReference>
<keyword evidence="8" id="KW-1185">Reference proteome</keyword>
<gene>
    <name evidence="7" type="ORF">HJC23_008171</name>
</gene>
<evidence type="ECO:0000256" key="2">
    <source>
        <dbReference type="ARBA" id="ARBA00007907"/>
    </source>
</evidence>
<dbReference type="Pfam" id="PF21948">
    <property type="entry name" value="LplA-B_cat"/>
    <property type="match status" value="1"/>
</dbReference>
<keyword evidence="5" id="KW-0012">Acyltransferase</keyword>
<evidence type="ECO:0000256" key="4">
    <source>
        <dbReference type="ARBA" id="ARBA00022679"/>
    </source>
</evidence>
<sequence>MVNLGWWMEWNNKLKLHLTNTMDGWYNGTIAKTNILSDFYAVLPLSSHHSSLYTAHREPTQANEYNMHSVHRLSTYLAACNTVKRRVFTSPPRHAKAKKHAAYVRSALSSTGGSAIPYWKGWAWQHVLLERRLNYMRSVRSSDDSLPEIGHEVNAAENCDRDWLLLFEHEPVYTMGRGASEEHLKFLDTADPNQQGLFEEKLKRLSRKYRGEDASRLIVNRSKLLPQYKEQCSDREEITALIESGAVQNTPVYSPNGAPVYRIERGGEVTYHGPGQLVIYPMLNLRHSAFKQDLHWYLRQIEEVIIQTLREFDIESNRDEINTGVWVGMNKIAAVGVSSSRWITTHGCAINVRPNLDHFDKEIITPCGIEERGITSILDIVGEDSCPSVMEVANVAVKCFGNVFNVDVVEDDPISR</sequence>
<dbReference type="Gene3D" id="3.30.930.10">
    <property type="entry name" value="Bira Bifunctional Protein, Domain 2"/>
    <property type="match status" value="1"/>
</dbReference>
<evidence type="ECO:0000259" key="6">
    <source>
        <dbReference type="PROSITE" id="PS51733"/>
    </source>
</evidence>
<dbReference type="SUPFAM" id="SSF55681">
    <property type="entry name" value="Class II aaRS and biotin synthetases"/>
    <property type="match status" value="1"/>
</dbReference>
<dbReference type="AlphaFoldDB" id="A0ABD3PLV5"/>
<dbReference type="PROSITE" id="PS01313">
    <property type="entry name" value="LIPB"/>
    <property type="match status" value="1"/>
</dbReference>
<dbReference type="InterPro" id="IPR004143">
    <property type="entry name" value="BPL_LPL_catalytic"/>
</dbReference>
<dbReference type="PANTHER" id="PTHR10993:SF7">
    <property type="entry name" value="LIPOYLTRANSFERASE 2, MITOCHONDRIAL-RELATED"/>
    <property type="match status" value="1"/>
</dbReference>
<evidence type="ECO:0000256" key="3">
    <source>
        <dbReference type="ARBA" id="ARBA00012334"/>
    </source>
</evidence>
<dbReference type="CDD" id="cd16444">
    <property type="entry name" value="LipB"/>
    <property type="match status" value="1"/>
</dbReference>
<dbReference type="InterPro" id="IPR000544">
    <property type="entry name" value="Octanoyltransferase"/>
</dbReference>
<dbReference type="InterPro" id="IPR045864">
    <property type="entry name" value="aa-tRNA-synth_II/BPL/LPL"/>
</dbReference>
<dbReference type="Proteomes" id="UP001516023">
    <property type="component" value="Unassembled WGS sequence"/>
</dbReference>
<dbReference type="EC" id="2.3.1.181" evidence="3"/>
<keyword evidence="4" id="KW-0808">Transferase</keyword>